<accession>A0A1F5ZWQ8</accession>
<feature type="region of interest" description="Disordered" evidence="1">
    <location>
        <begin position="94"/>
        <end position="120"/>
    </location>
</feature>
<reference evidence="2 3" key="1">
    <citation type="journal article" date="2016" name="Nat. Commun.">
        <title>Thousands of microbial genomes shed light on interconnected biogeochemical processes in an aquifer system.</title>
        <authorList>
            <person name="Anantharaman K."/>
            <person name="Brown C.T."/>
            <person name="Hug L.A."/>
            <person name="Sharon I."/>
            <person name="Castelle C.J."/>
            <person name="Probst A.J."/>
            <person name="Thomas B.C."/>
            <person name="Singh A."/>
            <person name="Wilkins M.J."/>
            <person name="Karaoz U."/>
            <person name="Brodie E.L."/>
            <person name="Williams K.H."/>
            <person name="Hubbard S.S."/>
            <person name="Banfield J.F."/>
        </authorList>
    </citation>
    <scope>NUCLEOTIDE SEQUENCE [LARGE SCALE GENOMIC DNA]</scope>
</reference>
<dbReference type="AlphaFoldDB" id="A0A1F5ZWQ8"/>
<comment type="caution">
    <text evidence="2">The sequence shown here is derived from an EMBL/GenBank/DDBJ whole genome shotgun (WGS) entry which is preliminary data.</text>
</comment>
<evidence type="ECO:0000313" key="3">
    <source>
        <dbReference type="Proteomes" id="UP000176253"/>
    </source>
</evidence>
<feature type="region of interest" description="Disordered" evidence="1">
    <location>
        <begin position="53"/>
        <end position="78"/>
    </location>
</feature>
<evidence type="ECO:0000313" key="2">
    <source>
        <dbReference type="EMBL" id="OGG16908.1"/>
    </source>
</evidence>
<gene>
    <name evidence="2" type="ORF">A3D78_06535</name>
</gene>
<protein>
    <submittedName>
        <fullName evidence="2">Uncharacterized protein</fullName>
    </submittedName>
</protein>
<dbReference type="Proteomes" id="UP000176253">
    <property type="component" value="Unassembled WGS sequence"/>
</dbReference>
<evidence type="ECO:0000256" key="1">
    <source>
        <dbReference type="SAM" id="MobiDB-lite"/>
    </source>
</evidence>
<name>A0A1F5ZWQ8_9BACT</name>
<organism evidence="2 3">
    <name type="scientific">Candidatus Gottesmanbacteria bacterium RIFCSPHIGHO2_02_FULL_39_14</name>
    <dbReference type="NCBI Taxonomy" id="1798383"/>
    <lineage>
        <taxon>Bacteria</taxon>
        <taxon>Candidatus Gottesmaniibacteriota</taxon>
    </lineage>
</organism>
<dbReference type="STRING" id="1798383.A3D78_06535"/>
<proteinExistence type="predicted"/>
<dbReference type="EMBL" id="MFJM01000051">
    <property type="protein sequence ID" value="OGG16908.1"/>
    <property type="molecule type" value="Genomic_DNA"/>
</dbReference>
<sequence length="149" mass="15918">MEQLKELEGQISQLAMPLQDGELSGTSGPNIGQTGIETAPNISLYEQVLKAHGQPLPDSESIINGKSGGSFNPDEKSNHEIVLTSDASGGVLFTVDRQEPKSDPKTQTVSDKDITSSTPKLSLTATLSNYTYTGQRLDDSYSDDTQNDG</sequence>
<feature type="compositionally biased region" description="Basic and acidic residues" evidence="1">
    <location>
        <begin position="96"/>
        <end position="114"/>
    </location>
</feature>